<evidence type="ECO:0000313" key="1">
    <source>
        <dbReference type="EMBL" id="KAJ9071723.1"/>
    </source>
</evidence>
<proteinExistence type="predicted"/>
<name>A0ACC2TAM2_9FUNG</name>
<comment type="caution">
    <text evidence="1">The sequence shown here is derived from an EMBL/GenBank/DDBJ whole genome shotgun (WGS) entry which is preliminary data.</text>
</comment>
<gene>
    <name evidence="1" type="ORF">DSO57_1034195</name>
</gene>
<reference evidence="1" key="1">
    <citation type="submission" date="2022-04" db="EMBL/GenBank/DDBJ databases">
        <title>Genome of the entomopathogenic fungus Entomophthora muscae.</title>
        <authorList>
            <person name="Elya C."/>
            <person name="Lovett B.R."/>
            <person name="Lee E."/>
            <person name="Macias A.M."/>
            <person name="Hajek A.E."/>
            <person name="De Bivort B.L."/>
            <person name="Kasson M.T."/>
            <person name="De Fine Licht H.H."/>
            <person name="Stajich J.E."/>
        </authorList>
    </citation>
    <scope>NUCLEOTIDE SEQUENCE</scope>
    <source>
        <strain evidence="1">Berkeley</strain>
    </source>
</reference>
<protein>
    <submittedName>
        <fullName evidence="1">Uncharacterized protein</fullName>
    </submittedName>
</protein>
<sequence>MAVPQLSLVRSCIRCQAQDGIISFTQEDHANSASGAPSQNETTCSIFDPTFSLSFVICTMDPGKDCDWLQKLPTDPPKLFGDPIQTIQKTILWHCGYMITVHVPTLITSQDQMWYRLLSQCFGLWHS</sequence>
<dbReference type="EMBL" id="QTSX02003121">
    <property type="protein sequence ID" value="KAJ9071723.1"/>
    <property type="molecule type" value="Genomic_DNA"/>
</dbReference>
<accession>A0ACC2TAM2</accession>
<organism evidence="1 2">
    <name type="scientific">Entomophthora muscae</name>
    <dbReference type="NCBI Taxonomy" id="34485"/>
    <lineage>
        <taxon>Eukaryota</taxon>
        <taxon>Fungi</taxon>
        <taxon>Fungi incertae sedis</taxon>
        <taxon>Zoopagomycota</taxon>
        <taxon>Entomophthoromycotina</taxon>
        <taxon>Entomophthoromycetes</taxon>
        <taxon>Entomophthorales</taxon>
        <taxon>Entomophthoraceae</taxon>
        <taxon>Entomophthora</taxon>
    </lineage>
</organism>
<dbReference type="Proteomes" id="UP001165960">
    <property type="component" value="Unassembled WGS sequence"/>
</dbReference>
<evidence type="ECO:0000313" key="2">
    <source>
        <dbReference type="Proteomes" id="UP001165960"/>
    </source>
</evidence>
<keyword evidence="2" id="KW-1185">Reference proteome</keyword>